<dbReference type="InterPro" id="IPR003440">
    <property type="entry name" value="Glyco_trans_48_dom"/>
</dbReference>
<evidence type="ECO:0000256" key="6">
    <source>
        <dbReference type="ARBA" id="ARBA00022692"/>
    </source>
</evidence>
<feature type="compositionally biased region" description="Basic and acidic residues" evidence="10">
    <location>
        <begin position="44"/>
        <end position="57"/>
    </location>
</feature>
<dbReference type="InterPro" id="IPR026899">
    <property type="entry name" value="FKS1-like_dom1"/>
</dbReference>
<name>A0A0B7FZ01_THACB</name>
<feature type="transmembrane region" description="Helical" evidence="11">
    <location>
        <begin position="1526"/>
        <end position="1548"/>
    </location>
</feature>
<keyword evidence="7 11" id="KW-1133">Transmembrane helix</keyword>
<dbReference type="SMART" id="SM01205">
    <property type="entry name" value="FKS1_dom1"/>
    <property type="match status" value="1"/>
</dbReference>
<dbReference type="GO" id="GO:0005886">
    <property type="term" value="C:plasma membrane"/>
    <property type="evidence" value="ECO:0007669"/>
    <property type="project" value="TreeGrafter"/>
</dbReference>
<dbReference type="EMBL" id="LN679159">
    <property type="protein sequence ID" value="CEL62054.1"/>
    <property type="molecule type" value="Genomic_DNA"/>
</dbReference>
<dbReference type="GO" id="GO:0051278">
    <property type="term" value="P:fungal-type cell wall polysaccharide biosynthetic process"/>
    <property type="evidence" value="ECO:0007669"/>
    <property type="project" value="TreeGrafter"/>
</dbReference>
<feature type="transmembrane region" description="Helical" evidence="11">
    <location>
        <begin position="429"/>
        <end position="450"/>
    </location>
</feature>
<feature type="transmembrane region" description="Helical" evidence="11">
    <location>
        <begin position="471"/>
        <end position="492"/>
    </location>
</feature>
<reference evidence="13 14" key="1">
    <citation type="submission" date="2014-11" db="EMBL/GenBank/DDBJ databases">
        <authorList>
            <person name="Wibberg Daniel"/>
        </authorList>
    </citation>
    <scope>NUCLEOTIDE SEQUENCE [LARGE SCALE GENOMIC DNA]</scope>
    <source>
        <strain evidence="13">Rhizoctonia solani AG1-IB 7/3/14</strain>
    </source>
</reference>
<keyword evidence="4 13" id="KW-0328">Glycosyltransferase</keyword>
<feature type="transmembrane region" description="Helical" evidence="11">
    <location>
        <begin position="543"/>
        <end position="563"/>
    </location>
</feature>
<feature type="transmembrane region" description="Helical" evidence="11">
    <location>
        <begin position="1568"/>
        <end position="1590"/>
    </location>
</feature>
<sequence length="1799" mass="204674">MLGVPLTPEGIKTAPKLARPICIGGVDTQRENRGAYISNINREDGAARRKGRPEISGRRLSHGVGGPDVKGLQRQLAQPKLSDDTLSLFSGAMAFDPRQHGQHAGHGPSFPAPGSHVNRFAASTASFATEMSANSYATHGPNISREPYPAWTPDRGVPLSKEEIEDIFLDLTQKFGFQRDSMRNQFDYLMNLLDSRASRMSAEQALTTVHADYIGGQHANYRKWYFAAQLDLDDAVGKTQNPGLQRLKSVGGKGHQRTKSVAEKSLDSAGHRWRQAMSGMSHYDRLRQIALWLLCWGEGGNVRFTPECMCFIFKCADDYYRSPECQNSTEAVQEGLYLHTVIKPIYRFLRDQGYETQDGKFVRREKDHEGIIGYDDVNQLFWYPEGIASIMMRDKSRLVDVPPAKRFMKFEQIDWKNSFVKTYFEKRTIFQLLVHFNRVWIIHLSFFWYYTAYNSPSIYNQSTGAPPTAAMRWSVTALGGAISTLIMILATLSEFIFLPLNWKNASHLTMRLFFLFIVLALTAGPTVYIIFFTSSTTRSSIPLIIGIVQFFVAVSATLLFSIIPSGRLFGDRVGSKSRKYMASQTFTASYPTLAKGQRATSILLWVLVFGCKFAESYFFLTLSFRDPIRVMVGMRIQRCGERYLGNALCSHQASFTLAIMFVMDLLLFFLDTYLWYVIWTSVISVARAFALGSSIWTPWKEIYTRMPKRIFAKLLATGDMEVKYKPKVLVSQIWNAIIISMYREHLLSIDHVQQLMYHQAEDKDGRKTLRAPLFFTAQGSREFLPPGSEAERRISFFAQSLTASFPEPISVECMPTFTVLVPHYSEKILLSLREIIREEDQNTRVTLLEYLKQLHPLEWDNFVRDTKILAEEVDVPAPDEKTGKPGKADDLPFYCIGFKSSSPEFTLRTRIWASLRAQTLYRTISGFMNYAKAIKLLYRVENPEMVQAFQGDTERLERELERMARRKFKYCVSMQRYAKFNKVEQENAEFLLRAYPDLQIAYLDEEPAKEGSEPRVFSSLIDGHSELNPETKKRTPKFRIELPGNPIIGDGKSDNQNHAVIFHRGEYLQVVDANQDNYLEECIKIRNVLGEFEEYNMSSQSPYGQGGHKEFAKDPVAILGAREYIFSENIGILGDIAAGKEQTFGTLSARALAFIGGKLHYGHPDFLHALFMTTRGGVSKAQKGLHLNEDIFAGMTAFARGGRIKHSEYYQCGKGRDQGFGTVLNFQTKLGNGMGEQLLSREYYHLGTQLPVDRFLTFYYGHAGFQINNILVICSIHMFVFVLLFLGTMNKQLTVCKYNSQGQMLGGQTGCYNLVPVFDWIRRCITSIFSAFFIAFLPLFLQELMDRGAGHAMMRLGRHFLSLSPIFEVFSTQIYSQALLSNLTFGGARYIATGRGFATTRTSFSILYSRFAGPSIYLGMRSLLMLLYATMSIWIPHLIYFWVSIVALCIAPFVFNPHQFSFSDFIIDYREFLRWMSRGNSRSHSNSWIGYCRLSRTQITGYKKKKLGHPSEKLSSDVPRAGWRTVLLGEILFPTAVATMLTVAYMFVKSFPDENGNAPASPLVRIAVISLGPVVWNSVVLLVLFFISLFMGPIMKNSCPKFGATIAFIAHMLSVIGMIGFFEFLWFLELWDASHAVLGLIAVIAIQRAVHKILISIFLTREFKHDETNRAWWTGTWYGRGLGTHAMSQPAREFVVKTVELSLWSGDFVLCHFLLMILLPFTLIPFVDTLHSTMLFWLRPSKQIRAPLYSTKQKRQRRKVVFKYGFVYFLSVVIFVGLVAGPALFREYIHFNCTFCTSI</sequence>
<gene>
    <name evidence="13" type="primary">bgs2</name>
    <name evidence="13" type="ORF">RSOLAG1IB_10167</name>
</gene>
<dbReference type="EC" id="2.4.1.34" evidence="3"/>
<evidence type="ECO:0000256" key="2">
    <source>
        <dbReference type="ARBA" id="ARBA00009040"/>
    </source>
</evidence>
<evidence type="ECO:0000313" key="13">
    <source>
        <dbReference type="EMBL" id="CEL62054.1"/>
    </source>
</evidence>
<dbReference type="OrthoDB" id="1880850at2759"/>
<feature type="transmembrane region" description="Helical" evidence="11">
    <location>
        <begin position="512"/>
        <end position="531"/>
    </location>
</feature>
<accession>A0A0B7FZ01</accession>
<proteinExistence type="inferred from homology"/>
<evidence type="ECO:0000256" key="10">
    <source>
        <dbReference type="SAM" id="MobiDB-lite"/>
    </source>
</evidence>
<feature type="transmembrane region" description="Helical" evidence="11">
    <location>
        <begin position="643"/>
        <end position="670"/>
    </location>
</feature>
<evidence type="ECO:0000259" key="12">
    <source>
        <dbReference type="SMART" id="SM01205"/>
    </source>
</evidence>
<feature type="domain" description="1,3-beta-glucan synthase component FKS1-like" evidence="12">
    <location>
        <begin position="283"/>
        <end position="395"/>
    </location>
</feature>
<comment type="similarity">
    <text evidence="2">Belongs to the glycosyltransferase 48 family.</text>
</comment>
<dbReference type="Pfam" id="PF14288">
    <property type="entry name" value="FKS1_dom1"/>
    <property type="match status" value="1"/>
</dbReference>
<dbReference type="GO" id="GO:0003843">
    <property type="term" value="F:1,3-beta-D-glucan synthase activity"/>
    <property type="evidence" value="ECO:0007669"/>
    <property type="project" value="UniProtKB-EC"/>
</dbReference>
<keyword evidence="14" id="KW-1185">Reference proteome</keyword>
<dbReference type="Proteomes" id="UP000059188">
    <property type="component" value="Unassembled WGS sequence"/>
</dbReference>
<evidence type="ECO:0000256" key="3">
    <source>
        <dbReference type="ARBA" id="ARBA00012589"/>
    </source>
</evidence>
<comment type="catalytic activity">
    <reaction evidence="9">
        <text>[(1-&gt;3)-beta-D-glucosyl](n) + UDP-alpha-D-glucose = [(1-&gt;3)-beta-D-glucosyl](n+1) + UDP + H(+)</text>
        <dbReference type="Rhea" id="RHEA:21476"/>
        <dbReference type="Rhea" id="RHEA-COMP:11146"/>
        <dbReference type="Rhea" id="RHEA-COMP:14303"/>
        <dbReference type="ChEBI" id="CHEBI:15378"/>
        <dbReference type="ChEBI" id="CHEBI:37671"/>
        <dbReference type="ChEBI" id="CHEBI:58223"/>
        <dbReference type="ChEBI" id="CHEBI:58885"/>
        <dbReference type="EC" id="2.4.1.34"/>
    </reaction>
</comment>
<keyword evidence="5 13" id="KW-0808">Transferase</keyword>
<feature type="transmembrane region" description="Helical" evidence="11">
    <location>
        <begin position="1437"/>
        <end position="1455"/>
    </location>
</feature>
<dbReference type="Pfam" id="PF02364">
    <property type="entry name" value="Glucan_synthase"/>
    <property type="match status" value="1"/>
</dbReference>
<feature type="transmembrane region" description="Helical" evidence="11">
    <location>
        <begin position="1713"/>
        <end position="1739"/>
    </location>
</feature>
<dbReference type="STRING" id="1108050.A0A0B7FZ01"/>
<evidence type="ECO:0000256" key="11">
    <source>
        <dbReference type="SAM" id="Phobius"/>
    </source>
</evidence>
<dbReference type="GO" id="GO:0000148">
    <property type="term" value="C:1,3-beta-D-glucan synthase complex"/>
    <property type="evidence" value="ECO:0007669"/>
    <property type="project" value="InterPro"/>
</dbReference>
<evidence type="ECO:0000256" key="7">
    <source>
        <dbReference type="ARBA" id="ARBA00022989"/>
    </source>
</evidence>
<dbReference type="GO" id="GO:0006075">
    <property type="term" value="P:(1-&gt;3)-beta-D-glucan biosynthetic process"/>
    <property type="evidence" value="ECO:0007669"/>
    <property type="project" value="InterPro"/>
</dbReference>
<keyword evidence="8 11" id="KW-0472">Membrane</keyword>
<dbReference type="PANTHER" id="PTHR12741:SF48">
    <property type="entry name" value="1,3-BETA-GLUCAN SYNTHASE COMPONENT FKS1-RELATED"/>
    <property type="match status" value="1"/>
</dbReference>
<dbReference type="PANTHER" id="PTHR12741">
    <property type="entry name" value="LYST-INTERACTING PROTEIN LIP5 DOPAMINE RESPONSIVE PROTEIN DRG-1"/>
    <property type="match status" value="1"/>
</dbReference>
<feature type="transmembrane region" description="Helical" evidence="11">
    <location>
        <begin position="1411"/>
        <end position="1431"/>
    </location>
</feature>
<organism evidence="13 14">
    <name type="scientific">Thanatephorus cucumeris (strain AG1-IB / isolate 7/3/14)</name>
    <name type="common">Lettuce bottom rot fungus</name>
    <name type="synonym">Rhizoctonia solani</name>
    <dbReference type="NCBI Taxonomy" id="1108050"/>
    <lineage>
        <taxon>Eukaryota</taxon>
        <taxon>Fungi</taxon>
        <taxon>Dikarya</taxon>
        <taxon>Basidiomycota</taxon>
        <taxon>Agaricomycotina</taxon>
        <taxon>Agaricomycetes</taxon>
        <taxon>Cantharellales</taxon>
        <taxon>Ceratobasidiaceae</taxon>
        <taxon>Rhizoctonia</taxon>
        <taxon>Rhizoctonia solani AG-1</taxon>
    </lineage>
</organism>
<protein>
    <recommendedName>
        <fullName evidence="3">1,3-beta-glucan synthase</fullName>
        <ecNumber evidence="3">2.4.1.34</ecNumber>
    </recommendedName>
</protein>
<feature type="region of interest" description="Disordered" evidence="10">
    <location>
        <begin position="44"/>
        <end position="70"/>
    </location>
</feature>
<keyword evidence="6 11" id="KW-0812">Transmembrane</keyword>
<feature type="transmembrane region" description="Helical" evidence="11">
    <location>
        <begin position="1270"/>
        <end position="1289"/>
    </location>
</feature>
<comment type="subcellular location">
    <subcellularLocation>
        <location evidence="1">Membrane</location>
        <topology evidence="1">Multi-pass membrane protein</topology>
    </subcellularLocation>
</comment>
<evidence type="ECO:0000256" key="5">
    <source>
        <dbReference type="ARBA" id="ARBA00022679"/>
    </source>
</evidence>
<evidence type="ECO:0000256" key="9">
    <source>
        <dbReference type="ARBA" id="ARBA00047777"/>
    </source>
</evidence>
<feature type="transmembrane region" description="Helical" evidence="11">
    <location>
        <begin position="1760"/>
        <end position="1785"/>
    </location>
</feature>
<evidence type="ECO:0000256" key="4">
    <source>
        <dbReference type="ARBA" id="ARBA00022676"/>
    </source>
</evidence>
<dbReference type="InterPro" id="IPR056261">
    <property type="entry name" value="FKS1-like_dom2"/>
</dbReference>
<evidence type="ECO:0000256" key="8">
    <source>
        <dbReference type="ARBA" id="ARBA00023136"/>
    </source>
</evidence>
<evidence type="ECO:0000313" key="14">
    <source>
        <dbReference type="Proteomes" id="UP000059188"/>
    </source>
</evidence>
<feature type="transmembrane region" description="Helical" evidence="11">
    <location>
        <begin position="602"/>
        <end position="622"/>
    </location>
</feature>
<evidence type="ECO:0000256" key="1">
    <source>
        <dbReference type="ARBA" id="ARBA00004141"/>
    </source>
</evidence>
<dbReference type="Pfam" id="PF23605">
    <property type="entry name" value="FKS1_dom2"/>
    <property type="match status" value="1"/>
</dbReference>
<feature type="transmembrane region" description="Helical" evidence="11">
    <location>
        <begin position="1602"/>
        <end position="1628"/>
    </location>
</feature>
<feature type="transmembrane region" description="Helical" evidence="11">
    <location>
        <begin position="1320"/>
        <end position="1341"/>
    </location>
</feature>